<name>A0A6A5BNP1_NAEFO</name>
<gene>
    <name evidence="2" type="ORF">FDP41_002507</name>
</gene>
<dbReference type="EMBL" id="VFQX01000029">
    <property type="protein sequence ID" value="KAF0978687.1"/>
    <property type="molecule type" value="Genomic_DNA"/>
</dbReference>
<dbReference type="PANTHER" id="PTHR39063:SF1">
    <property type="entry name" value="OFD1 CENTRIOLE AND CENTRIOLAR SATELLITE PROTEIN"/>
    <property type="match status" value="1"/>
</dbReference>
<dbReference type="AlphaFoldDB" id="A0A6A5BNP1"/>
<dbReference type="RefSeq" id="XP_044563400.1">
    <property type="nucleotide sequence ID" value="XM_044705709.1"/>
</dbReference>
<evidence type="ECO:0000313" key="3">
    <source>
        <dbReference type="Proteomes" id="UP000444721"/>
    </source>
</evidence>
<protein>
    <submittedName>
        <fullName evidence="2">Uncharacterized protein</fullName>
    </submittedName>
</protein>
<reference evidence="2 3" key="1">
    <citation type="journal article" date="2019" name="Sci. Rep.">
        <title>Nanopore sequencing improves the draft genome of the human pathogenic amoeba Naegleria fowleri.</title>
        <authorList>
            <person name="Liechti N."/>
            <person name="Schurch N."/>
            <person name="Bruggmann R."/>
            <person name="Wittwer M."/>
        </authorList>
    </citation>
    <scope>NUCLEOTIDE SEQUENCE [LARGE SCALE GENOMIC DNA]</scope>
    <source>
        <strain evidence="2 3">ATCC 30894</strain>
    </source>
</reference>
<dbReference type="GO" id="GO:0060287">
    <property type="term" value="P:epithelial cilium movement involved in determination of left/right asymmetry"/>
    <property type="evidence" value="ECO:0007669"/>
    <property type="project" value="TreeGrafter"/>
</dbReference>
<evidence type="ECO:0000313" key="2">
    <source>
        <dbReference type="EMBL" id="KAF0978687.1"/>
    </source>
</evidence>
<sequence length="309" mass="37027">MYKKYKDKGVIGLLKTQLRSMIYEDLTKKSPTHKDPSITVFGNRPEIQRACERVILDHLKKNGYSFTASVFTSEANLQDLTKNSEYEVYHSIGIRIYNTDVVKENDIVDIMDQDPNNFLTKTLSEMYYSQSWKAESALVKFLTILKQIANRKTRNESCQTEEKEEFPMETKLKMIDAEYEAEMENDKRNQSQTLEQKYLEYQRECERRANEELKARLKMFEETTISAMRLEESAKYRERLARELEEMEKAHMRKMERATEREREISDRLEKKEKKLKGYLTSTDRKCSKKWKKFKEKIKPSLERDNYWK</sequence>
<dbReference type="OMA" id="PECATEL"/>
<dbReference type="GeneID" id="68109725"/>
<dbReference type="GO" id="GO:0005576">
    <property type="term" value="C:extracellular region"/>
    <property type="evidence" value="ECO:0007669"/>
    <property type="project" value="GOC"/>
</dbReference>
<organism evidence="2 3">
    <name type="scientific">Naegleria fowleri</name>
    <name type="common">Brain eating amoeba</name>
    <dbReference type="NCBI Taxonomy" id="5763"/>
    <lineage>
        <taxon>Eukaryota</taxon>
        <taxon>Discoba</taxon>
        <taxon>Heterolobosea</taxon>
        <taxon>Tetramitia</taxon>
        <taxon>Eutetramitia</taxon>
        <taxon>Vahlkampfiidae</taxon>
        <taxon>Naegleria</taxon>
    </lineage>
</organism>
<dbReference type="OrthoDB" id="206339at2759"/>
<dbReference type="VEuPathDB" id="AmoebaDB:NfTy_041160"/>
<dbReference type="VEuPathDB" id="AmoebaDB:NF0074680"/>
<dbReference type="InterPro" id="IPR006594">
    <property type="entry name" value="LisH"/>
</dbReference>
<evidence type="ECO:0000256" key="1">
    <source>
        <dbReference type="SAM" id="Coils"/>
    </source>
</evidence>
<dbReference type="GO" id="GO:0036064">
    <property type="term" value="C:ciliary basal body"/>
    <property type="evidence" value="ECO:0007669"/>
    <property type="project" value="TreeGrafter"/>
</dbReference>
<dbReference type="VEuPathDB" id="AmoebaDB:FDP41_002507"/>
<comment type="caution">
    <text evidence="2">The sequence shown here is derived from an EMBL/GenBank/DDBJ whole genome shotgun (WGS) entry which is preliminary data.</text>
</comment>
<dbReference type="Proteomes" id="UP000444721">
    <property type="component" value="Unassembled WGS sequence"/>
</dbReference>
<dbReference type="PROSITE" id="PS50896">
    <property type="entry name" value="LISH"/>
    <property type="match status" value="1"/>
</dbReference>
<dbReference type="Pfam" id="PF16045">
    <property type="entry name" value="LisH_2"/>
    <property type="match status" value="1"/>
</dbReference>
<dbReference type="InterPro" id="IPR055289">
    <property type="entry name" value="OFD1"/>
</dbReference>
<feature type="coiled-coil region" evidence="1">
    <location>
        <begin position="184"/>
        <end position="275"/>
    </location>
</feature>
<accession>A0A6A5BNP1</accession>
<dbReference type="GO" id="GO:0005813">
    <property type="term" value="C:centrosome"/>
    <property type="evidence" value="ECO:0007669"/>
    <property type="project" value="TreeGrafter"/>
</dbReference>
<proteinExistence type="predicted"/>
<dbReference type="PANTHER" id="PTHR39063">
    <property type="entry name" value="ORAL-FACIAL-DIGITAL SYNDROME 1 PROTEIN HOMOLOG"/>
    <property type="match status" value="1"/>
</dbReference>
<keyword evidence="3" id="KW-1185">Reference proteome</keyword>
<keyword evidence="1" id="KW-0175">Coiled coil</keyword>